<keyword evidence="3" id="KW-1185">Reference proteome</keyword>
<dbReference type="OrthoDB" id="539213at2759"/>
<proteinExistence type="predicted"/>
<name>A0A9N9DTI5_9GLOM</name>
<protein>
    <submittedName>
        <fullName evidence="2">20306_t:CDS:1</fullName>
    </submittedName>
</protein>
<sequence>MPFNNPTQSFAGQNQAPANIPAKNFIRQNTKSTNNLAVTQYPMPINNSAGKNQMPSNNPTQNFISQNQIPTKYPTQNVTGQNQVLVNINAKNSIRQNTIPTNNLGQNFVTQYPIPLMPINNFAVPVNIPAKNPIRQNTIPTNNLAQNFVAQCPMPINNFVGKNYLPNGFIQNKAFKFTQQPFTPFTNGNRANFTSAINCPLIQRCHEVKERYEEEYGNLLGYHAGFGDIKGLRHHFTYGANVNGIFRFTNTMEHLVIIAAKYCNSRWKLIEIFKLLKEYNANFKYVSRSTGKIALHYLYENSSFTRELNDHIGLQKFHLYMKETIEFLVNNGCDINAKENFKHTILSYYLCDRFRHKEYAPIILFLLKKGANPNIPSGITAVSPYNAPNALFLAVKIGWPIEVLNGLLDYGAKGDIKDHHGENLLVLAAREKQSAAIDLILETIPEASASDCIDFAMKLLDKKDRNKLSKWKGPEGEIKRRLIQENLELKRQLRTINESL</sequence>
<feature type="region of interest" description="Disordered" evidence="1">
    <location>
        <begin position="1"/>
        <end position="21"/>
    </location>
</feature>
<evidence type="ECO:0000313" key="2">
    <source>
        <dbReference type="EMBL" id="CAG8652846.1"/>
    </source>
</evidence>
<evidence type="ECO:0000256" key="1">
    <source>
        <dbReference type="SAM" id="MobiDB-lite"/>
    </source>
</evidence>
<feature type="compositionally biased region" description="Polar residues" evidence="1">
    <location>
        <begin position="1"/>
        <end position="17"/>
    </location>
</feature>
<dbReference type="Gene3D" id="1.25.40.20">
    <property type="entry name" value="Ankyrin repeat-containing domain"/>
    <property type="match status" value="2"/>
</dbReference>
<organism evidence="2 3">
    <name type="scientific">Dentiscutata erythropus</name>
    <dbReference type="NCBI Taxonomy" id="1348616"/>
    <lineage>
        <taxon>Eukaryota</taxon>
        <taxon>Fungi</taxon>
        <taxon>Fungi incertae sedis</taxon>
        <taxon>Mucoromycota</taxon>
        <taxon>Glomeromycotina</taxon>
        <taxon>Glomeromycetes</taxon>
        <taxon>Diversisporales</taxon>
        <taxon>Gigasporaceae</taxon>
        <taxon>Dentiscutata</taxon>
    </lineage>
</organism>
<dbReference type="Proteomes" id="UP000789405">
    <property type="component" value="Unassembled WGS sequence"/>
</dbReference>
<reference evidence="2" key="1">
    <citation type="submission" date="2021-06" db="EMBL/GenBank/DDBJ databases">
        <authorList>
            <person name="Kallberg Y."/>
            <person name="Tangrot J."/>
            <person name="Rosling A."/>
        </authorList>
    </citation>
    <scope>NUCLEOTIDE SEQUENCE</scope>
    <source>
        <strain evidence="2">MA453B</strain>
    </source>
</reference>
<gene>
    <name evidence="2" type="ORF">DERYTH_LOCUS10276</name>
</gene>
<dbReference type="EMBL" id="CAJVPY010005916">
    <property type="protein sequence ID" value="CAG8652846.1"/>
    <property type="molecule type" value="Genomic_DNA"/>
</dbReference>
<dbReference type="SUPFAM" id="SSF48403">
    <property type="entry name" value="Ankyrin repeat"/>
    <property type="match status" value="1"/>
</dbReference>
<evidence type="ECO:0000313" key="3">
    <source>
        <dbReference type="Proteomes" id="UP000789405"/>
    </source>
</evidence>
<accession>A0A9N9DTI5</accession>
<dbReference type="AlphaFoldDB" id="A0A9N9DTI5"/>
<comment type="caution">
    <text evidence="2">The sequence shown here is derived from an EMBL/GenBank/DDBJ whole genome shotgun (WGS) entry which is preliminary data.</text>
</comment>
<dbReference type="InterPro" id="IPR036770">
    <property type="entry name" value="Ankyrin_rpt-contain_sf"/>
</dbReference>